<reference evidence="1" key="1">
    <citation type="submission" date="2021-09" db="EMBL/GenBank/DDBJ databases">
        <authorList>
            <consortium name="AG Swart"/>
            <person name="Singh M."/>
            <person name="Singh A."/>
            <person name="Seah K."/>
            <person name="Emmerich C."/>
        </authorList>
    </citation>
    <scope>NUCLEOTIDE SEQUENCE</scope>
    <source>
        <strain evidence="1">ATCC30299</strain>
    </source>
</reference>
<evidence type="ECO:0000313" key="2">
    <source>
        <dbReference type="Proteomes" id="UP001162131"/>
    </source>
</evidence>
<name>A0AAU9JZ08_9CILI</name>
<dbReference type="InterPro" id="IPR020795">
    <property type="entry name" value="ORC3"/>
</dbReference>
<dbReference type="EMBL" id="CAJZBQ010000053">
    <property type="protein sequence ID" value="CAG9331219.1"/>
    <property type="molecule type" value="Genomic_DNA"/>
</dbReference>
<dbReference type="GO" id="GO:0005656">
    <property type="term" value="C:nuclear pre-replicative complex"/>
    <property type="evidence" value="ECO:0007669"/>
    <property type="project" value="TreeGrafter"/>
</dbReference>
<dbReference type="GO" id="GO:0006270">
    <property type="term" value="P:DNA replication initiation"/>
    <property type="evidence" value="ECO:0007669"/>
    <property type="project" value="TreeGrafter"/>
</dbReference>
<proteinExistence type="predicted"/>
<protein>
    <submittedName>
        <fullName evidence="1">Uncharacterized protein</fullName>
    </submittedName>
</protein>
<organism evidence="1 2">
    <name type="scientific">Blepharisma stoltei</name>
    <dbReference type="NCBI Taxonomy" id="1481888"/>
    <lineage>
        <taxon>Eukaryota</taxon>
        <taxon>Sar</taxon>
        <taxon>Alveolata</taxon>
        <taxon>Ciliophora</taxon>
        <taxon>Postciliodesmatophora</taxon>
        <taxon>Heterotrichea</taxon>
        <taxon>Heterotrichida</taxon>
        <taxon>Blepharismidae</taxon>
        <taxon>Blepharisma</taxon>
    </lineage>
</organism>
<comment type="caution">
    <text evidence="1">The sequence shown here is derived from an EMBL/GenBank/DDBJ whole genome shotgun (WGS) entry which is preliminary data.</text>
</comment>
<gene>
    <name evidence="1" type="ORF">BSTOLATCC_MIC53295</name>
</gene>
<dbReference type="GO" id="GO:0031261">
    <property type="term" value="C:DNA replication preinitiation complex"/>
    <property type="evidence" value="ECO:0007669"/>
    <property type="project" value="TreeGrafter"/>
</dbReference>
<dbReference type="GO" id="GO:0003688">
    <property type="term" value="F:DNA replication origin binding"/>
    <property type="evidence" value="ECO:0007669"/>
    <property type="project" value="TreeGrafter"/>
</dbReference>
<dbReference type="Proteomes" id="UP001162131">
    <property type="component" value="Unassembled WGS sequence"/>
</dbReference>
<dbReference type="GO" id="GO:0005664">
    <property type="term" value="C:nuclear origin of replication recognition complex"/>
    <property type="evidence" value="ECO:0007669"/>
    <property type="project" value="InterPro"/>
</dbReference>
<dbReference type="PANTHER" id="PTHR12748">
    <property type="entry name" value="ORIGIN RECOGNITION COMPLEX SUBUNIT 3"/>
    <property type="match status" value="1"/>
</dbReference>
<accession>A0AAU9JZ08</accession>
<sequence>MGDELIRMERGELRSIQKEFELDKYLLKIESLINDLFWDRWYRQLTKAFWHIRDFSYEGLPVALLSCDMEARGHDKLIEYITSFSSNSECKILIFQSYSKTTKKKNALKEVTNLINSEFSYAAIYIESYEEWDESLVSDLFEIVLEKKNTKHIGFIVDISTDPREFVSNLDMNVSQCLFIEEYRLGAFSAVSKEILYELISTYYLPLPDRELFTHLLSTQNEAYFIKMIKQALLILLKQHPEFKDSLEALMSDPEDSIIPEIQTFIGIKKHWLDLFQKLYLLYSCSPIDFGINKTDLFIDIYLAEKIDSIKCEYLKKIKIDDFQDLNIWSEYLANLAANGVISQAEHTIILESYEKTPEISGRRGRNAADEPKLARWREAHVTSTLLKNTFNLLNYLPSDIEKHMPDFSSQFILSMPRDIDTNIMRENIGELNVPQKNNLCRGNPLGLHDMQILFYLLKPCEIVVELNNLFNAFVTQIAGENATPKKISILQSRFIFACNELKMLGLLKSTKKKSKAGMIYLEKNFFARSTLYN</sequence>
<dbReference type="AlphaFoldDB" id="A0AAU9JZ08"/>
<evidence type="ECO:0000313" key="1">
    <source>
        <dbReference type="EMBL" id="CAG9331219.1"/>
    </source>
</evidence>
<keyword evidence="2" id="KW-1185">Reference proteome</keyword>
<dbReference type="PANTHER" id="PTHR12748:SF0">
    <property type="entry name" value="ORIGIN RECOGNITION COMPLEX SUBUNIT 3"/>
    <property type="match status" value="1"/>
</dbReference>